<evidence type="ECO:0000256" key="1">
    <source>
        <dbReference type="ARBA" id="ARBA00004651"/>
    </source>
</evidence>
<proteinExistence type="inferred from homology"/>
<evidence type="ECO:0000256" key="5">
    <source>
        <dbReference type="ARBA" id="ARBA00022989"/>
    </source>
</evidence>
<comment type="similarity">
    <text evidence="2">Belongs to the UPF0718 family.</text>
</comment>
<evidence type="ECO:0000256" key="4">
    <source>
        <dbReference type="ARBA" id="ARBA00022692"/>
    </source>
</evidence>
<evidence type="ECO:0000256" key="3">
    <source>
        <dbReference type="ARBA" id="ARBA00022475"/>
    </source>
</evidence>
<feature type="transmembrane region" description="Helical" evidence="7">
    <location>
        <begin position="53"/>
        <end position="82"/>
    </location>
</feature>
<feature type="transmembrane region" description="Helical" evidence="7">
    <location>
        <begin position="166"/>
        <end position="184"/>
    </location>
</feature>
<keyword evidence="5 7" id="KW-1133">Transmembrane helix</keyword>
<evidence type="ECO:0000256" key="7">
    <source>
        <dbReference type="SAM" id="Phobius"/>
    </source>
</evidence>
<evidence type="ECO:0000256" key="6">
    <source>
        <dbReference type="ARBA" id="ARBA00023136"/>
    </source>
</evidence>
<feature type="transmembrane region" description="Helical" evidence="7">
    <location>
        <begin position="275"/>
        <end position="298"/>
    </location>
</feature>
<dbReference type="Proteomes" id="UP001058650">
    <property type="component" value="Chromosome"/>
</dbReference>
<feature type="transmembrane region" description="Helical" evidence="7">
    <location>
        <begin position="310"/>
        <end position="329"/>
    </location>
</feature>
<dbReference type="InterPro" id="IPR005524">
    <property type="entry name" value="DUF318"/>
</dbReference>
<reference evidence="8" key="1">
    <citation type="submission" date="2022-08" db="EMBL/GenBank/DDBJ databases">
        <title>The complete genome sequence of the thermophilic bacterium Laceyella sacchari FBKL4.010 reveals the basis for tetramethylpyrazine biosynthesis in Moutai-flavor Daqu.</title>
        <authorList>
            <person name="Li D."/>
            <person name="Huang W."/>
            <person name="Wang C."/>
            <person name="Qiu S."/>
        </authorList>
    </citation>
    <scope>NUCLEOTIDE SEQUENCE</scope>
    <source>
        <strain evidence="8">FBKL4.014</strain>
    </source>
</reference>
<accession>A0ABY5U1F6</accession>
<evidence type="ECO:0000256" key="2">
    <source>
        <dbReference type="ARBA" id="ARBA00006386"/>
    </source>
</evidence>
<name>A0ABY5U1F6_LACSH</name>
<dbReference type="InterPro" id="IPR052923">
    <property type="entry name" value="UPF0718"/>
</dbReference>
<feature type="transmembrane region" description="Helical" evidence="7">
    <location>
        <begin position="131"/>
        <end position="154"/>
    </location>
</feature>
<keyword evidence="9" id="KW-1185">Reference proteome</keyword>
<evidence type="ECO:0000313" key="9">
    <source>
        <dbReference type="Proteomes" id="UP001058650"/>
    </source>
</evidence>
<dbReference type="Pfam" id="PF03773">
    <property type="entry name" value="ArsP_1"/>
    <property type="match status" value="1"/>
</dbReference>
<sequence>MGRILKNYYPELTGVLVLGLIFFFVTTGVPLLAPFTEVTREWSSGLSSEMHNFTAIFLSLFIEGLPFILFGTLLSSFVHVYVKQETLWRFLPKHPVLSIPLAASFGLFLPICECGIVPVARRLVQKGLPSYVAFTFLLAVPIVNPITIVSTYMAFGNSWEMVWKRIGLGAGIAIFMGIMFYLFYKNRPVLKEETGGQRTQEGCCGGAHDHDHEHGSHCANHSHEGQSRLMHALSHSVFEFIDMGKYFCLGALIATGFQTFVGVAAIKQLAQFDGLALLLMMALAFSLSICSSADAFLAASFRSVLGQGPLLGFLVFGPMVDIKNVLMMAGGFKRSVVFFFVGCTTLVTLLTLWILF</sequence>
<feature type="transmembrane region" description="Helical" evidence="7">
    <location>
        <begin position="336"/>
        <end position="355"/>
    </location>
</feature>
<organism evidence="8 9">
    <name type="scientific">Laceyella sacchari</name>
    <name type="common">Thermoactinomyces thalpophilus</name>
    <dbReference type="NCBI Taxonomy" id="37482"/>
    <lineage>
        <taxon>Bacteria</taxon>
        <taxon>Bacillati</taxon>
        <taxon>Bacillota</taxon>
        <taxon>Bacilli</taxon>
        <taxon>Bacillales</taxon>
        <taxon>Thermoactinomycetaceae</taxon>
        <taxon>Laceyella</taxon>
    </lineage>
</organism>
<gene>
    <name evidence="8" type="ORF">NYR52_15370</name>
</gene>
<protein>
    <submittedName>
        <fullName evidence="8">Permease</fullName>
    </submittedName>
</protein>
<dbReference type="EMBL" id="CP103866">
    <property type="protein sequence ID" value="UWE03459.1"/>
    <property type="molecule type" value="Genomic_DNA"/>
</dbReference>
<feature type="transmembrane region" description="Helical" evidence="7">
    <location>
        <begin position="12"/>
        <end position="33"/>
    </location>
</feature>
<feature type="transmembrane region" description="Helical" evidence="7">
    <location>
        <begin position="94"/>
        <end position="119"/>
    </location>
</feature>
<comment type="subcellular location">
    <subcellularLocation>
        <location evidence="1">Cell membrane</location>
        <topology evidence="1">Multi-pass membrane protein</topology>
    </subcellularLocation>
</comment>
<feature type="transmembrane region" description="Helical" evidence="7">
    <location>
        <begin position="243"/>
        <end position="263"/>
    </location>
</feature>
<keyword evidence="4 7" id="KW-0812">Transmembrane</keyword>
<evidence type="ECO:0000313" key="8">
    <source>
        <dbReference type="EMBL" id="UWE03459.1"/>
    </source>
</evidence>
<keyword evidence="6 7" id="KW-0472">Membrane</keyword>
<dbReference type="PANTHER" id="PTHR34184:SF4">
    <property type="entry name" value="UPF0718 PROTEIN YCGR"/>
    <property type="match status" value="1"/>
</dbReference>
<dbReference type="PANTHER" id="PTHR34184">
    <property type="entry name" value="UPF0718 PROTEIN YCGR"/>
    <property type="match status" value="1"/>
</dbReference>
<keyword evidence="3" id="KW-1003">Cell membrane</keyword>
<dbReference type="RefSeq" id="WP_132221535.1">
    <property type="nucleotide sequence ID" value="NZ_CP103866.1"/>
</dbReference>